<gene>
    <name evidence="2" type="ORF">CPBF424_22240</name>
</gene>
<reference evidence="2 3" key="1">
    <citation type="submission" date="2018-06" db="EMBL/GenBank/DDBJ databases">
        <authorList>
            <person name="Pothier F. J."/>
        </authorList>
    </citation>
    <scope>NUCLEOTIDE SEQUENCE [LARGE SCALE GENOMIC DNA]</scope>
    <source>
        <strain evidence="2 3">CPBF 424</strain>
    </source>
</reference>
<dbReference type="InterPro" id="IPR016135">
    <property type="entry name" value="UBQ-conjugating_enzyme/RWD"/>
</dbReference>
<dbReference type="GO" id="GO:0061503">
    <property type="term" value="F:tRNA threonylcarbamoyladenosine dehydratase"/>
    <property type="evidence" value="ECO:0007669"/>
    <property type="project" value="TreeGrafter"/>
</dbReference>
<dbReference type="PANTHER" id="PTHR43267">
    <property type="entry name" value="TRNA THREONYLCARBAMOYLADENOSINE DEHYDRATASE"/>
    <property type="match status" value="1"/>
</dbReference>
<feature type="domain" description="THIF-type NAD/FAD binding fold" evidence="1">
    <location>
        <begin position="292"/>
        <end position="426"/>
    </location>
</feature>
<dbReference type="SUPFAM" id="SSF69572">
    <property type="entry name" value="Activating enzymes of the ubiquitin-like proteins"/>
    <property type="match status" value="1"/>
</dbReference>
<dbReference type="SUPFAM" id="SSF54495">
    <property type="entry name" value="UBC-like"/>
    <property type="match status" value="1"/>
</dbReference>
<dbReference type="InterPro" id="IPR045886">
    <property type="entry name" value="ThiF/MoeB/HesA"/>
</dbReference>
<sequence>MASLSLWFLADQARFRREREALVELANRTDWLNLGPCRFDAGCMVVDCDIDIGHQVYQAVLRFPETFPHSPPSIRPRDGQGRWSIHQFGDGGDLCLEYRPDNWSPELMAWQMVESAYRLLQGENPAPNEHARVASAHRTTEGQRLRAAFSRLPLTRALEERLSQLLPGVGVRGSSVLYLTEDNVVRFITGLDFPDEDPWVDPDVPSMLRSETWKARVYVRRLVAHESLPSTACYAEFSAGSEPLGWQATDQLLVVMKDDAIHAYQTFDDYVAPVSVIRAAPVASRLSDEHRLLADKHVAVLGCGSMGSKIATMLARAGVKKFDLVDDDILGADNLVRHDLDWREVGQHKVMALANRIRRVRPGADVRVRTQQLAGQESSRSSETILSRLAECDLIIDATANPAAGNILSGFAQTTHIPLLWAEVFGGGVGGLIARHRPGIEPPVPLMRRAIENWFADRGIAPELQVETYERTGDEAPMVADDADVTTIAANTTRMAIDALLGRDPSYFPWSVYVMGLSPCDLFAQPFETHPIALPEPPPAVAETVLTEEEVGEEISFLQRVLAGPTELT</sequence>
<dbReference type="CDD" id="cd01483">
    <property type="entry name" value="E1_enzyme_family"/>
    <property type="match status" value="1"/>
</dbReference>
<protein>
    <submittedName>
        <fullName evidence="2">Molybdopterin-synthase adenylyltransferase MoeB</fullName>
    </submittedName>
</protein>
<dbReference type="GO" id="GO:0016779">
    <property type="term" value="F:nucleotidyltransferase activity"/>
    <property type="evidence" value="ECO:0007669"/>
    <property type="project" value="UniProtKB-KW"/>
</dbReference>
<dbReference type="Gene3D" id="3.40.50.720">
    <property type="entry name" value="NAD(P)-binding Rossmann-like Domain"/>
    <property type="match status" value="1"/>
</dbReference>
<proteinExistence type="predicted"/>
<name>A0AA46HAM9_9XANT</name>
<dbReference type="GO" id="GO:0061504">
    <property type="term" value="P:cyclic threonylcarbamoyladenosine biosynthetic process"/>
    <property type="evidence" value="ECO:0007669"/>
    <property type="project" value="TreeGrafter"/>
</dbReference>
<evidence type="ECO:0000313" key="3">
    <source>
        <dbReference type="Proteomes" id="UP000254168"/>
    </source>
</evidence>
<dbReference type="RefSeq" id="WP_181901201.1">
    <property type="nucleotide sequence ID" value="NZ_LR994544.1"/>
</dbReference>
<dbReference type="Pfam" id="PF00899">
    <property type="entry name" value="ThiF"/>
    <property type="match status" value="1"/>
</dbReference>
<evidence type="ECO:0000259" key="1">
    <source>
        <dbReference type="Pfam" id="PF00899"/>
    </source>
</evidence>
<keyword evidence="3" id="KW-1185">Reference proteome</keyword>
<dbReference type="GO" id="GO:0008641">
    <property type="term" value="F:ubiquitin-like modifier activating enzyme activity"/>
    <property type="evidence" value="ECO:0007669"/>
    <property type="project" value="InterPro"/>
</dbReference>
<dbReference type="Gene3D" id="3.10.110.10">
    <property type="entry name" value="Ubiquitin Conjugating Enzyme"/>
    <property type="match status" value="1"/>
</dbReference>
<accession>A0AA46HAM9</accession>
<evidence type="ECO:0000313" key="2">
    <source>
        <dbReference type="EMBL" id="SUZ28408.1"/>
    </source>
</evidence>
<dbReference type="InterPro" id="IPR035985">
    <property type="entry name" value="Ubiquitin-activating_enz"/>
</dbReference>
<keyword evidence="2" id="KW-0548">Nucleotidyltransferase</keyword>
<dbReference type="Proteomes" id="UP000254168">
    <property type="component" value="Unassembled WGS sequence"/>
</dbReference>
<dbReference type="AlphaFoldDB" id="A0AA46HAM9"/>
<keyword evidence="2" id="KW-0808">Transferase</keyword>
<organism evidence="2 3">
    <name type="scientific">Xanthomonas euroxanthea</name>
    <dbReference type="NCBI Taxonomy" id="2259622"/>
    <lineage>
        <taxon>Bacteria</taxon>
        <taxon>Pseudomonadati</taxon>
        <taxon>Pseudomonadota</taxon>
        <taxon>Gammaproteobacteria</taxon>
        <taxon>Lysobacterales</taxon>
        <taxon>Lysobacteraceae</taxon>
        <taxon>Xanthomonas</taxon>
    </lineage>
</organism>
<comment type="caution">
    <text evidence="2">The sequence shown here is derived from an EMBL/GenBank/DDBJ whole genome shotgun (WGS) entry which is preliminary data.</text>
</comment>
<dbReference type="InterPro" id="IPR000594">
    <property type="entry name" value="ThiF_NAD_FAD-bd"/>
</dbReference>
<dbReference type="EMBL" id="UIHB01000002">
    <property type="protein sequence ID" value="SUZ28408.1"/>
    <property type="molecule type" value="Genomic_DNA"/>
</dbReference>
<dbReference type="PANTHER" id="PTHR43267:SF1">
    <property type="entry name" value="TRNA THREONYLCARBAMOYLADENOSINE DEHYDRATASE"/>
    <property type="match status" value="1"/>
</dbReference>